<dbReference type="AlphaFoldDB" id="A0A951ULH6"/>
<gene>
    <name evidence="2" type="ORF">KME15_03400</name>
</gene>
<proteinExistence type="predicted"/>
<evidence type="ECO:0000256" key="1">
    <source>
        <dbReference type="SAM" id="MobiDB-lite"/>
    </source>
</evidence>
<feature type="region of interest" description="Disordered" evidence="1">
    <location>
        <begin position="1"/>
        <end position="30"/>
    </location>
</feature>
<reference evidence="2" key="1">
    <citation type="submission" date="2021-05" db="EMBL/GenBank/DDBJ databases">
        <authorList>
            <person name="Pietrasiak N."/>
            <person name="Ward R."/>
            <person name="Stajich J.E."/>
            <person name="Kurbessoian T."/>
        </authorList>
    </citation>
    <scope>NUCLEOTIDE SEQUENCE</scope>
    <source>
        <strain evidence="2">UHER 2000/2452</strain>
    </source>
</reference>
<name>A0A951ULH6_9CYAN</name>
<sequence length="76" mass="8831">MAEAKTADTEWIKEPGVEDPPPRSPASKQTLQGEIQQGWGYVLFIWNLSKRIRSWRNRARFVLGLILWKPILPDDQ</sequence>
<protein>
    <submittedName>
        <fullName evidence="2">Uncharacterized protein</fullName>
    </submittedName>
</protein>
<organism evidence="2 3">
    <name type="scientific">Drouetiella hepatica Uher 2000/2452</name>
    <dbReference type="NCBI Taxonomy" id="904376"/>
    <lineage>
        <taxon>Bacteria</taxon>
        <taxon>Bacillati</taxon>
        <taxon>Cyanobacteriota</taxon>
        <taxon>Cyanophyceae</taxon>
        <taxon>Oculatellales</taxon>
        <taxon>Oculatellaceae</taxon>
        <taxon>Drouetiella</taxon>
    </lineage>
</organism>
<comment type="caution">
    <text evidence="2">The sequence shown here is derived from an EMBL/GenBank/DDBJ whole genome shotgun (WGS) entry which is preliminary data.</text>
</comment>
<evidence type="ECO:0000313" key="3">
    <source>
        <dbReference type="Proteomes" id="UP000757435"/>
    </source>
</evidence>
<feature type="compositionally biased region" description="Basic and acidic residues" evidence="1">
    <location>
        <begin position="1"/>
        <end position="16"/>
    </location>
</feature>
<evidence type="ECO:0000313" key="2">
    <source>
        <dbReference type="EMBL" id="MBW4657694.1"/>
    </source>
</evidence>
<dbReference type="EMBL" id="JAHHHD010000002">
    <property type="protein sequence ID" value="MBW4657694.1"/>
    <property type="molecule type" value="Genomic_DNA"/>
</dbReference>
<dbReference type="Proteomes" id="UP000757435">
    <property type="component" value="Unassembled WGS sequence"/>
</dbReference>
<reference evidence="2" key="2">
    <citation type="journal article" date="2022" name="Microbiol. Resour. Announc.">
        <title>Metagenome Sequencing to Explore Phylogenomics of Terrestrial Cyanobacteria.</title>
        <authorList>
            <person name="Ward R.D."/>
            <person name="Stajich J.E."/>
            <person name="Johansen J.R."/>
            <person name="Huntemann M."/>
            <person name="Clum A."/>
            <person name="Foster B."/>
            <person name="Foster B."/>
            <person name="Roux S."/>
            <person name="Palaniappan K."/>
            <person name="Varghese N."/>
            <person name="Mukherjee S."/>
            <person name="Reddy T.B.K."/>
            <person name="Daum C."/>
            <person name="Copeland A."/>
            <person name="Chen I.A."/>
            <person name="Ivanova N.N."/>
            <person name="Kyrpides N.C."/>
            <person name="Shapiro N."/>
            <person name="Eloe-Fadrosh E.A."/>
            <person name="Pietrasiak N."/>
        </authorList>
    </citation>
    <scope>NUCLEOTIDE SEQUENCE</scope>
    <source>
        <strain evidence="2">UHER 2000/2452</strain>
    </source>
</reference>
<accession>A0A951ULH6</accession>